<sequence length="353" mass="39620">MKLKSATIVFIITSILFLSICLFDIVEGNANMGITGEAPITPSSSEEEVDETTTDGEEDDEEDDESTTTTTTTTTDNIKLLDGRVFYSQSNDNDDYIVASINDTTDEETLTLTMKYSNGSGTEVYGNPTNTQNEFGNTKEYYTTASTSKIQLIIQGGEATALRLYKNGKRLFTSNQYEPNDDSHITNNDHTSYDELLSHFDNTNTSNYSTNHNYILKSKVVPHVKTKNPYLMDDLNNWTVYNNLLPNENNNNDTDKETDIKKEEQNLLDKIKSLLESKSKSESESESKPLTKYEEAYRKTHGIPKHEPKNDNVRCPPCAPCGRSPDSAFQCKYSHSNGDLPRPVLNSFSTFGM</sequence>
<organism evidence="2">
    <name type="scientific">viral metagenome</name>
    <dbReference type="NCBI Taxonomy" id="1070528"/>
    <lineage>
        <taxon>unclassified sequences</taxon>
        <taxon>metagenomes</taxon>
        <taxon>organismal metagenomes</taxon>
    </lineage>
</organism>
<accession>A0A6C0IPM0</accession>
<dbReference type="EMBL" id="MN740210">
    <property type="protein sequence ID" value="QHT93827.1"/>
    <property type="molecule type" value="Genomic_DNA"/>
</dbReference>
<feature type="region of interest" description="Disordered" evidence="1">
    <location>
        <begin position="274"/>
        <end position="318"/>
    </location>
</feature>
<evidence type="ECO:0000313" key="2">
    <source>
        <dbReference type="EMBL" id="QHT93827.1"/>
    </source>
</evidence>
<feature type="compositionally biased region" description="Acidic residues" evidence="1">
    <location>
        <begin position="45"/>
        <end position="66"/>
    </location>
</feature>
<dbReference type="AlphaFoldDB" id="A0A6C0IPM0"/>
<name>A0A6C0IPM0_9ZZZZ</name>
<feature type="region of interest" description="Disordered" evidence="1">
    <location>
        <begin position="334"/>
        <end position="353"/>
    </location>
</feature>
<proteinExistence type="predicted"/>
<protein>
    <submittedName>
        <fullName evidence="2">Uncharacterized protein</fullName>
    </submittedName>
</protein>
<evidence type="ECO:0000256" key="1">
    <source>
        <dbReference type="SAM" id="MobiDB-lite"/>
    </source>
</evidence>
<feature type="compositionally biased region" description="Basic and acidic residues" evidence="1">
    <location>
        <begin position="274"/>
        <end position="312"/>
    </location>
</feature>
<reference evidence="2" key="1">
    <citation type="journal article" date="2020" name="Nature">
        <title>Giant virus diversity and host interactions through global metagenomics.</title>
        <authorList>
            <person name="Schulz F."/>
            <person name="Roux S."/>
            <person name="Paez-Espino D."/>
            <person name="Jungbluth S."/>
            <person name="Walsh D.A."/>
            <person name="Denef V.J."/>
            <person name="McMahon K.D."/>
            <person name="Konstantinidis K.T."/>
            <person name="Eloe-Fadrosh E.A."/>
            <person name="Kyrpides N.C."/>
            <person name="Woyke T."/>
        </authorList>
    </citation>
    <scope>NUCLEOTIDE SEQUENCE</scope>
    <source>
        <strain evidence="2">GVMAG-M-3300024258-14</strain>
    </source>
</reference>
<feature type="region of interest" description="Disordered" evidence="1">
    <location>
        <begin position="36"/>
        <end position="74"/>
    </location>
</feature>